<feature type="region of interest" description="Disordered" evidence="1">
    <location>
        <begin position="13"/>
        <end position="41"/>
    </location>
</feature>
<evidence type="ECO:0000313" key="2">
    <source>
        <dbReference type="Proteomes" id="UP000095280"/>
    </source>
</evidence>
<evidence type="ECO:0000313" key="3">
    <source>
        <dbReference type="WBParaSite" id="maker-unitig_33935-snap-gene-0.5-mRNA-1"/>
    </source>
</evidence>
<dbReference type="WBParaSite" id="maker-unitig_33935-snap-gene-0.5-mRNA-1">
    <property type="protein sequence ID" value="maker-unitig_33935-snap-gene-0.5-mRNA-1"/>
    <property type="gene ID" value="maker-unitig_33935-snap-gene-0.5"/>
</dbReference>
<feature type="compositionally biased region" description="Basic and acidic residues" evidence="1">
    <location>
        <begin position="330"/>
        <end position="346"/>
    </location>
</feature>
<feature type="region of interest" description="Disordered" evidence="1">
    <location>
        <begin position="156"/>
        <end position="193"/>
    </location>
</feature>
<dbReference type="AlphaFoldDB" id="A0A1I8FGJ5"/>
<sequence length="384" mass="41954">PCLTQLTLWRPITKAPRPHIPARPLPKPDETEGGSHRWRGTETAEDADAALKIGKHSGDPRHHTDSSEIRPLNELTASLLALRARAAELKREFGLTSGYLQAREVRYTLNSLLDRGAEGAIGRRWMKAVIKVHTACSDSRVRQAAKQDAASIAGAAAVPKQESLRPGGGHRKPAQTWVAPNSKQPRWPDLQTRSWRGLNGSALAVGRTQRLADSARSASKAQCRRSVAAAASSNDECGTQVRRQAAGRSRSRRPRRPLWRRRPTFRDEAEKLQSALETPKIGGLGAATFEQQLEAERAPRRNASRQLAAARGRCRGSRSPLSAATAAALAERRRGPGRRERQEARRATRAPFATLAACALRPQVGPGLEKKFGGTQTQSSRGQR</sequence>
<reference evidence="3" key="1">
    <citation type="submission" date="2016-11" db="UniProtKB">
        <authorList>
            <consortium name="WormBaseParasite"/>
        </authorList>
    </citation>
    <scope>IDENTIFICATION</scope>
</reference>
<accession>A0A1I8FGJ5</accession>
<feature type="region of interest" description="Disordered" evidence="1">
    <location>
        <begin position="363"/>
        <end position="384"/>
    </location>
</feature>
<feature type="compositionally biased region" description="Low complexity" evidence="1">
    <location>
        <begin position="317"/>
        <end position="329"/>
    </location>
</feature>
<proteinExistence type="predicted"/>
<dbReference type="Proteomes" id="UP000095280">
    <property type="component" value="Unplaced"/>
</dbReference>
<name>A0A1I8FGJ5_9PLAT</name>
<feature type="compositionally biased region" description="Basic residues" evidence="1">
    <location>
        <begin position="249"/>
        <end position="262"/>
    </location>
</feature>
<evidence type="ECO:0000256" key="1">
    <source>
        <dbReference type="SAM" id="MobiDB-lite"/>
    </source>
</evidence>
<feature type="region of interest" description="Disordered" evidence="1">
    <location>
        <begin position="230"/>
        <end position="262"/>
    </location>
</feature>
<protein>
    <submittedName>
        <fullName evidence="3">DUF4476 domain-containing protein</fullName>
    </submittedName>
</protein>
<feature type="region of interest" description="Disordered" evidence="1">
    <location>
        <begin position="296"/>
        <end position="351"/>
    </location>
</feature>
<feature type="compositionally biased region" description="Basic and acidic residues" evidence="1">
    <location>
        <begin position="26"/>
        <end position="41"/>
    </location>
</feature>
<keyword evidence="2" id="KW-1185">Reference proteome</keyword>
<organism evidence="2 3">
    <name type="scientific">Macrostomum lignano</name>
    <dbReference type="NCBI Taxonomy" id="282301"/>
    <lineage>
        <taxon>Eukaryota</taxon>
        <taxon>Metazoa</taxon>
        <taxon>Spiralia</taxon>
        <taxon>Lophotrochozoa</taxon>
        <taxon>Platyhelminthes</taxon>
        <taxon>Rhabditophora</taxon>
        <taxon>Macrostomorpha</taxon>
        <taxon>Macrostomida</taxon>
        <taxon>Macrostomidae</taxon>
        <taxon>Macrostomum</taxon>
    </lineage>
</organism>
<feature type="compositionally biased region" description="Polar residues" evidence="1">
    <location>
        <begin position="374"/>
        <end position="384"/>
    </location>
</feature>